<dbReference type="Pfam" id="PF00753">
    <property type="entry name" value="Lactamase_B"/>
    <property type="match status" value="1"/>
</dbReference>
<dbReference type="SMART" id="SM00849">
    <property type="entry name" value="Lactamase_B"/>
    <property type="match status" value="1"/>
</dbReference>
<dbReference type="RefSeq" id="WP_079290156.1">
    <property type="nucleotide sequence ID" value="NZ_MWPS01000016.1"/>
</dbReference>
<dbReference type="EMBL" id="MWPS01000016">
    <property type="protein sequence ID" value="OPG16329.1"/>
    <property type="molecule type" value="Genomic_DNA"/>
</dbReference>
<feature type="domain" description="Metallo-beta-lactamase" evidence="1">
    <location>
        <begin position="22"/>
        <end position="196"/>
    </location>
</feature>
<evidence type="ECO:0000313" key="3">
    <source>
        <dbReference type="Proteomes" id="UP000190229"/>
    </source>
</evidence>
<dbReference type="SUPFAM" id="SSF56281">
    <property type="entry name" value="Metallo-hydrolase/oxidoreductase"/>
    <property type="match status" value="1"/>
</dbReference>
<sequence length="287" mass="31553">MNTLALSFQSLELNGVSSLESTVNVHLMTDGRSALLFDTGYDEPASLHTLIAWIRAKKVTIQGILVTHAHPDHAGGLLTLAETYCCNVYIHPLERQSIEDKGVSLRKRLAAISWRDVCAGDMIHLNAYRVETIETPGHTHGHLAWYEATTQTLIAGDNATSAGTVWIGPPDGHLAHFYESLTRLHALSAKTILPGHGESIEATPSFFVTMLKRREARSEQILNQIIRKPQSAHELAATLYGSAIAGNHMWAALSTVRAHLSYLSEKNLIACHYDRAKKVLMYQASGI</sequence>
<proteinExistence type="predicted"/>
<name>A0A1V4ETT8_9BACL</name>
<dbReference type="InterPro" id="IPR036866">
    <property type="entry name" value="RibonucZ/Hydroxyglut_hydro"/>
</dbReference>
<dbReference type="InterPro" id="IPR001279">
    <property type="entry name" value="Metallo-B-lactamas"/>
</dbReference>
<comment type="caution">
    <text evidence="2">The sequence shown here is derived from an EMBL/GenBank/DDBJ whole genome shotgun (WGS) entry which is preliminary data.</text>
</comment>
<dbReference type="Gene3D" id="3.60.15.10">
    <property type="entry name" value="Ribonuclease Z/Hydroxyacylglutathione hydrolase-like"/>
    <property type="match status" value="1"/>
</dbReference>
<gene>
    <name evidence="2" type="ORF">B2M26_05440</name>
</gene>
<evidence type="ECO:0000313" key="2">
    <source>
        <dbReference type="EMBL" id="OPG16329.1"/>
    </source>
</evidence>
<protein>
    <recommendedName>
        <fullName evidence="1">Metallo-beta-lactamase domain-containing protein</fullName>
    </recommendedName>
</protein>
<reference evidence="2 3" key="1">
    <citation type="submission" date="2017-02" db="EMBL/GenBank/DDBJ databases">
        <title>Draft genome of Acidibacillus ferrooxidans Huett2.</title>
        <authorList>
            <person name="Schopf S."/>
        </authorList>
    </citation>
    <scope>NUCLEOTIDE SEQUENCE [LARGE SCALE GENOMIC DNA]</scope>
    <source>
        <strain evidence="2 3">Huett2</strain>
    </source>
</reference>
<organism evidence="2 3">
    <name type="scientific">Ferroacidibacillus organovorans</name>
    <dbReference type="NCBI Taxonomy" id="1765683"/>
    <lineage>
        <taxon>Bacteria</taxon>
        <taxon>Bacillati</taxon>
        <taxon>Bacillota</taxon>
        <taxon>Bacilli</taxon>
        <taxon>Bacillales</taxon>
        <taxon>Alicyclobacillaceae</taxon>
        <taxon>Ferroacidibacillus</taxon>
    </lineage>
</organism>
<dbReference type="InterPro" id="IPR050662">
    <property type="entry name" value="Sec-metab_biosynth-thioest"/>
</dbReference>
<accession>A0A1V4ETT8</accession>
<dbReference type="AlphaFoldDB" id="A0A1V4ETT8"/>
<dbReference type="Proteomes" id="UP000190229">
    <property type="component" value="Unassembled WGS sequence"/>
</dbReference>
<evidence type="ECO:0000259" key="1">
    <source>
        <dbReference type="SMART" id="SM00849"/>
    </source>
</evidence>
<keyword evidence="3" id="KW-1185">Reference proteome</keyword>
<dbReference type="PANTHER" id="PTHR23131">
    <property type="entry name" value="ENDORIBONUCLEASE LACTB2"/>
    <property type="match status" value="1"/>
</dbReference>